<dbReference type="SUPFAM" id="SSF57850">
    <property type="entry name" value="RING/U-box"/>
    <property type="match status" value="1"/>
</dbReference>
<dbReference type="PROSITE" id="PS51727">
    <property type="entry name" value="CBP_P300_HAT"/>
    <property type="match status" value="1"/>
</dbReference>
<keyword evidence="6 10" id="KW-0103">Bromodomain</keyword>
<dbReference type="Gene3D" id="1.20.920.10">
    <property type="entry name" value="Bromodomain-like"/>
    <property type="match status" value="2"/>
</dbReference>
<feature type="domain" description="Bromo" evidence="12">
    <location>
        <begin position="860"/>
        <end position="932"/>
    </location>
</feature>
<sequence>MDSTTQKQTPGFFQKLSDTIASLGTSPQSAPAITKAESEESGRQTPPGVKRNMDGAIPTSPTRRNKRRKTRSTTETTLTCPHCLKPTTYPALPPSPLCSHCSLPLSAGIKEELITPLRIQVPNGGVMSGGGSPTYGLFTPGGGAVPSPRHPDDEVPMKSGQVNSVISSTFTPPTFLAHVHSLRLEPVLRQFRGLVQKLMNHSCNKSMFNVPVNPFLLNLPDYTTVIPEPMDLGTVKSRCASFMYSGDNNFSRECALTFQNAKIYNPPHHLVHQAADTLLREFQSDYLKLSAPPKPTKHSCSTCLGSTCGLCGQGCLKYDLPMIVCSGVCGMRIRKGGWFYVTGDGSMCWCHKCYAGLHSVLPAAVSHRRRCEDESDEESVAPDDPEDTEAPVEEGKVWYKRELLKRKFDDEVAEGWVKCKGCRGRFHQVCALFNSRGVGAGRKTGLPFLCPFCVFPNVANPAADTRSNPGTPKQRSPKSPGGGTSPYNMLKKGINMLNGTDAPPQTNSAIMSPDSLVLPTTNTALGQKITEQLIIGPNVIKPDPAAWTLISGRETPICLPTSNHVIPPVPATAGLSAGILSMKPSDDIQTDFTAASLPKSKLASFIEEKVREIINKSSEVEGIGETVTVREISCLKQVTTPNDTIKQNFTNVPSKVEYLSRSIMVFQRIDNIDLAIFSMYVQEYEKDSSGPQRVYLAYLDSVEYFRPRRMRTDVYHEVCVSYFGWCKAHGFEQVHIWSCPPSRGNNFIFWGHPTSQKTPNRQRLQTWYQALLSRAVSQGIATNIHSLCDDFEAFGKLKPDDSPSCPAILHGDYWLDEAARLWKQHEKRVVSNKLSSGRKSNQIIEDKSIDLACMLKSKIMSAASCLPFLTPVDPKKLGILDYFNIIKHPMDLGTVHDCLMKHRYDKLSDANKHIGLVFSNAMTYNPPGHPIHLAALKLQNQYNLELSKMCEKWQSELVGGRRADANGGVVIDFSDVSLKRNIMNIEVQPRKKKPSGGGGAGSRAVSPILGASHPNDKLAAMAAAQMKSQEKKIEQKERETTDNNICLLLSAPTPSTVSQLMMGQDYTHVDPSKKGKRGGGNGNKKAKKPDEPPLSLPIPSNVTLAAKSDKTRKSWLAVEVGKSLRKMRSEFFVISLMPVEHLQTSEAKDSQNSMAQLFKDYVSGVKVVAQQDVDLHSNPLVDMRHTFLELSQMRHLQFSTLRLAKFSSCILLYYLHRPNANSLAPCCDNCKNVITKTRWHCAKDLAEINLCVECYETLQKQNTSSVFTPFRITFSTALAKRNNEQTTSSSTSSSG</sequence>
<dbReference type="Proteomes" id="UP001165122">
    <property type="component" value="Unassembled WGS sequence"/>
</dbReference>
<feature type="region of interest" description="Disordered" evidence="11">
    <location>
        <begin position="1067"/>
        <end position="1099"/>
    </location>
</feature>
<evidence type="ECO:0000256" key="3">
    <source>
        <dbReference type="ARBA" id="ARBA00022679"/>
    </source>
</evidence>
<dbReference type="SUPFAM" id="SSF47370">
    <property type="entry name" value="Bromodomain"/>
    <property type="match status" value="2"/>
</dbReference>
<feature type="compositionally biased region" description="Polar residues" evidence="11">
    <location>
        <begin position="465"/>
        <end position="474"/>
    </location>
</feature>
<dbReference type="PROSITE" id="PS50014">
    <property type="entry name" value="BROMODOMAIN_2"/>
    <property type="match status" value="2"/>
</dbReference>
<dbReference type="PANTHER" id="PTHR13808:SF1">
    <property type="entry name" value="HISTONE ACETYLTRANSFERASE"/>
    <property type="match status" value="1"/>
</dbReference>
<comment type="caution">
    <text evidence="14">The sequence shown here is derived from an EMBL/GenBank/DDBJ whole genome shotgun (WGS) entry which is preliminary data.</text>
</comment>
<evidence type="ECO:0000256" key="8">
    <source>
        <dbReference type="ARBA" id="ARBA00023242"/>
    </source>
</evidence>
<dbReference type="Pfam" id="PF00439">
    <property type="entry name" value="Bromodomain"/>
    <property type="match status" value="2"/>
</dbReference>
<evidence type="ECO:0000259" key="12">
    <source>
        <dbReference type="PROSITE" id="PS50014"/>
    </source>
</evidence>
<dbReference type="GO" id="GO:0005667">
    <property type="term" value="C:transcription regulator complex"/>
    <property type="evidence" value="ECO:0007669"/>
    <property type="project" value="TreeGrafter"/>
</dbReference>
<evidence type="ECO:0000313" key="15">
    <source>
        <dbReference type="Proteomes" id="UP001165122"/>
    </source>
</evidence>
<evidence type="ECO:0000313" key="14">
    <source>
        <dbReference type="EMBL" id="GMH79235.1"/>
    </source>
</evidence>
<feature type="region of interest" description="Disordered" evidence="11">
    <location>
        <begin position="1"/>
        <end position="74"/>
    </location>
</feature>
<dbReference type="OrthoDB" id="899at2759"/>
<keyword evidence="15" id="KW-1185">Reference proteome</keyword>
<reference evidence="15" key="1">
    <citation type="journal article" date="2023" name="Commun. Biol.">
        <title>Genome analysis of Parmales, the sister group of diatoms, reveals the evolutionary specialization of diatoms from phago-mixotrophs to photoautotrophs.</title>
        <authorList>
            <person name="Ban H."/>
            <person name="Sato S."/>
            <person name="Yoshikawa S."/>
            <person name="Yamada K."/>
            <person name="Nakamura Y."/>
            <person name="Ichinomiya M."/>
            <person name="Sato N."/>
            <person name="Blanc-Mathieu R."/>
            <person name="Endo H."/>
            <person name="Kuwata A."/>
            <person name="Ogata H."/>
        </authorList>
    </citation>
    <scope>NUCLEOTIDE SEQUENCE [LARGE SCALE GENOMIC DNA]</scope>
    <source>
        <strain evidence="15">NIES 3700</strain>
    </source>
</reference>
<feature type="domain" description="CBP/p300-type HAT" evidence="13">
    <location>
        <begin position="591"/>
        <end position="1220"/>
    </location>
</feature>
<comment type="subcellular location">
    <subcellularLocation>
        <location evidence="1">Nucleus</location>
    </subcellularLocation>
</comment>
<feature type="region of interest" description="Disordered" evidence="11">
    <location>
        <begin position="986"/>
        <end position="1011"/>
    </location>
</feature>
<dbReference type="GO" id="GO:0045944">
    <property type="term" value="P:positive regulation of transcription by RNA polymerase II"/>
    <property type="evidence" value="ECO:0007669"/>
    <property type="project" value="TreeGrafter"/>
</dbReference>
<dbReference type="InterPro" id="IPR013178">
    <property type="entry name" value="Histone_AcTrfase_Rtt109/CBP"/>
</dbReference>
<evidence type="ECO:0000256" key="1">
    <source>
        <dbReference type="ARBA" id="ARBA00004123"/>
    </source>
</evidence>
<dbReference type="InterPro" id="IPR036427">
    <property type="entry name" value="Bromodomain-like_sf"/>
</dbReference>
<dbReference type="SMART" id="SM01250">
    <property type="entry name" value="KAT11"/>
    <property type="match status" value="1"/>
</dbReference>
<evidence type="ECO:0000256" key="7">
    <source>
        <dbReference type="ARBA" id="ARBA00023163"/>
    </source>
</evidence>
<name>A0A9W7EIK2_9STRA</name>
<evidence type="ECO:0000256" key="10">
    <source>
        <dbReference type="PROSITE-ProRule" id="PRU00035"/>
    </source>
</evidence>
<dbReference type="Pfam" id="PF08214">
    <property type="entry name" value="HAT_KAT11"/>
    <property type="match status" value="1"/>
</dbReference>
<dbReference type="EC" id="2.3.1.48" evidence="2"/>
<feature type="region of interest" description="Disordered" evidence="11">
    <location>
        <begin position="461"/>
        <end position="488"/>
    </location>
</feature>
<dbReference type="GO" id="GO:0031490">
    <property type="term" value="F:chromatin DNA binding"/>
    <property type="evidence" value="ECO:0007669"/>
    <property type="project" value="TreeGrafter"/>
</dbReference>
<dbReference type="GO" id="GO:0005634">
    <property type="term" value="C:nucleus"/>
    <property type="evidence" value="ECO:0007669"/>
    <property type="project" value="UniProtKB-SubCell"/>
</dbReference>
<dbReference type="PRINTS" id="PR00503">
    <property type="entry name" value="BROMODOMAIN"/>
</dbReference>
<protein>
    <recommendedName>
        <fullName evidence="2">histone acetyltransferase</fullName>
        <ecNumber evidence="2">2.3.1.48</ecNumber>
    </recommendedName>
</protein>
<keyword evidence="3" id="KW-0808">Transferase</keyword>
<evidence type="ECO:0000256" key="6">
    <source>
        <dbReference type="ARBA" id="ARBA00023117"/>
    </source>
</evidence>
<evidence type="ECO:0000256" key="5">
    <source>
        <dbReference type="ARBA" id="ARBA00023015"/>
    </source>
</evidence>
<dbReference type="InterPro" id="IPR001487">
    <property type="entry name" value="Bromodomain"/>
</dbReference>
<dbReference type="GO" id="GO:0000123">
    <property type="term" value="C:histone acetyltransferase complex"/>
    <property type="evidence" value="ECO:0007669"/>
    <property type="project" value="TreeGrafter"/>
</dbReference>
<dbReference type="SMART" id="SM00297">
    <property type="entry name" value="BROMO"/>
    <property type="match status" value="2"/>
</dbReference>
<evidence type="ECO:0000256" key="2">
    <source>
        <dbReference type="ARBA" id="ARBA00013184"/>
    </source>
</evidence>
<dbReference type="GO" id="GO:0003713">
    <property type="term" value="F:transcription coactivator activity"/>
    <property type="evidence" value="ECO:0007669"/>
    <property type="project" value="TreeGrafter"/>
</dbReference>
<gene>
    <name evidence="14" type="ORF">TrLO_g14966</name>
</gene>
<evidence type="ECO:0000256" key="4">
    <source>
        <dbReference type="ARBA" id="ARBA00022853"/>
    </source>
</evidence>
<feature type="compositionally biased region" description="Polar residues" evidence="11">
    <location>
        <begin position="1"/>
        <end position="31"/>
    </location>
</feature>
<keyword evidence="5" id="KW-0805">Transcription regulation</keyword>
<keyword evidence="8" id="KW-0539">Nucleus</keyword>
<organism evidence="14 15">
    <name type="scientific">Triparma laevis f. longispina</name>
    <dbReference type="NCBI Taxonomy" id="1714387"/>
    <lineage>
        <taxon>Eukaryota</taxon>
        <taxon>Sar</taxon>
        <taxon>Stramenopiles</taxon>
        <taxon>Ochrophyta</taxon>
        <taxon>Bolidophyceae</taxon>
        <taxon>Parmales</taxon>
        <taxon>Triparmaceae</taxon>
        <taxon>Triparma</taxon>
    </lineage>
</organism>
<dbReference type="Gene3D" id="3.30.40.10">
    <property type="entry name" value="Zinc/RING finger domain, C3HC4 (zinc finger)"/>
    <property type="match status" value="1"/>
</dbReference>
<dbReference type="InterPro" id="IPR031162">
    <property type="entry name" value="CBP_P300_HAT"/>
</dbReference>
<dbReference type="InterPro" id="IPR013083">
    <property type="entry name" value="Znf_RING/FYVE/PHD"/>
</dbReference>
<keyword evidence="4" id="KW-0156">Chromatin regulator</keyword>
<feature type="domain" description="Bromo" evidence="12">
    <location>
        <begin position="200"/>
        <end position="272"/>
    </location>
</feature>
<dbReference type="GO" id="GO:0004402">
    <property type="term" value="F:histone acetyltransferase activity"/>
    <property type="evidence" value="ECO:0007669"/>
    <property type="project" value="InterPro"/>
</dbReference>
<evidence type="ECO:0000256" key="11">
    <source>
        <dbReference type="SAM" id="MobiDB-lite"/>
    </source>
</evidence>
<dbReference type="EMBL" id="BRXW01000914">
    <property type="protein sequence ID" value="GMH79235.1"/>
    <property type="molecule type" value="Genomic_DNA"/>
</dbReference>
<keyword evidence="7" id="KW-0804">Transcription</keyword>
<evidence type="ECO:0000259" key="13">
    <source>
        <dbReference type="PROSITE" id="PS51727"/>
    </source>
</evidence>
<comment type="catalytic activity">
    <reaction evidence="9">
        <text>L-lysyl-[protein] + acetyl-CoA = N(6)-acetyl-L-lysyl-[protein] + CoA + H(+)</text>
        <dbReference type="Rhea" id="RHEA:45948"/>
        <dbReference type="Rhea" id="RHEA-COMP:9752"/>
        <dbReference type="Rhea" id="RHEA-COMP:10731"/>
        <dbReference type="ChEBI" id="CHEBI:15378"/>
        <dbReference type="ChEBI" id="CHEBI:29969"/>
        <dbReference type="ChEBI" id="CHEBI:57287"/>
        <dbReference type="ChEBI" id="CHEBI:57288"/>
        <dbReference type="ChEBI" id="CHEBI:61930"/>
        <dbReference type="EC" id="2.3.1.48"/>
    </reaction>
</comment>
<evidence type="ECO:0000256" key="9">
    <source>
        <dbReference type="ARBA" id="ARBA00048017"/>
    </source>
</evidence>
<dbReference type="PANTHER" id="PTHR13808">
    <property type="entry name" value="CBP/P300-RELATED"/>
    <property type="match status" value="1"/>
</dbReference>
<proteinExistence type="predicted"/>
<accession>A0A9W7EIK2</accession>